<evidence type="ECO:0000259" key="3">
    <source>
        <dbReference type="Pfam" id="PF03413"/>
    </source>
</evidence>
<dbReference type="KEGG" id="strg:SRT_16670"/>
<evidence type="ECO:0000256" key="2">
    <source>
        <dbReference type="SAM" id="SignalP"/>
    </source>
</evidence>
<gene>
    <name evidence="4" type="ORF">SRT_16670</name>
</gene>
<dbReference type="Pfam" id="PF03413">
    <property type="entry name" value="PepSY"/>
    <property type="match status" value="1"/>
</dbReference>
<feature type="region of interest" description="Disordered" evidence="1">
    <location>
        <begin position="32"/>
        <end position="56"/>
    </location>
</feature>
<dbReference type="PROSITE" id="PS51257">
    <property type="entry name" value="PROKAR_LIPOPROTEIN"/>
    <property type="match status" value="1"/>
</dbReference>
<feature type="chain" id="PRO_5009873413" evidence="2">
    <location>
        <begin position="21"/>
        <end position="126"/>
    </location>
</feature>
<dbReference type="Gene3D" id="3.10.450.40">
    <property type="match status" value="1"/>
</dbReference>
<dbReference type="InterPro" id="IPR025711">
    <property type="entry name" value="PepSY"/>
</dbReference>
<dbReference type="EMBL" id="AP014612">
    <property type="protein sequence ID" value="BAQ24928.1"/>
    <property type="molecule type" value="Genomic_DNA"/>
</dbReference>
<protein>
    <submittedName>
        <fullName evidence="4">Peptidase propeptide and YPEB domain protein</fullName>
    </submittedName>
</protein>
<dbReference type="AlphaFoldDB" id="A0A1L7LLD2"/>
<sequence>MKKRLLALLLAMSIIPLLMACDKDNINDDNQLAQTKTDQTTKKSDKETSHSDITETKISKEQAKRIALKDAGFAEKEVTLLTIEQDIDDGVTEFEVEFTKDTTEYNYTINADTGKIISKESEDVND</sequence>
<dbReference type="RefSeq" id="WP_128833714.1">
    <property type="nucleotide sequence ID" value="NZ_AP014612.1"/>
</dbReference>
<feature type="compositionally biased region" description="Basic and acidic residues" evidence="1">
    <location>
        <begin position="39"/>
        <end position="56"/>
    </location>
</feature>
<proteinExistence type="predicted"/>
<feature type="domain" description="PepSY" evidence="3">
    <location>
        <begin position="57"/>
        <end position="120"/>
    </location>
</feature>
<evidence type="ECO:0000256" key="1">
    <source>
        <dbReference type="SAM" id="MobiDB-lite"/>
    </source>
</evidence>
<feature type="signal peptide" evidence="2">
    <location>
        <begin position="1"/>
        <end position="20"/>
    </location>
</feature>
<keyword evidence="5" id="KW-1185">Reference proteome</keyword>
<evidence type="ECO:0000313" key="4">
    <source>
        <dbReference type="EMBL" id="BAQ24928.1"/>
    </source>
</evidence>
<reference evidence="4 5" key="1">
    <citation type="journal article" date="2016" name="Microbiol. Immunol.">
        <title>Complete genome sequence of Streptococcus troglodytae TKU31 isolated from the oral cavity of a chimpanzee (Pan troglodytes).</title>
        <authorList>
            <person name="Okamoto M."/>
            <person name="Naito M."/>
            <person name="Miyanohara M."/>
            <person name="Imai S."/>
            <person name="Nomura Y."/>
            <person name="Saito W."/>
            <person name="Momoi Y."/>
            <person name="Takada K."/>
            <person name="Miyabe-Nishiwaki T."/>
            <person name="Tomonaga M."/>
            <person name="Hanada N."/>
        </authorList>
    </citation>
    <scope>NUCLEOTIDE SEQUENCE [LARGE SCALE GENOMIC DNA]</scope>
    <source>
        <strain evidence="5">TKU 31</strain>
    </source>
</reference>
<organism evidence="4 5">
    <name type="scientific">Streptococcus troglodytae</name>
    <dbReference type="NCBI Taxonomy" id="1111760"/>
    <lineage>
        <taxon>Bacteria</taxon>
        <taxon>Bacillati</taxon>
        <taxon>Bacillota</taxon>
        <taxon>Bacilli</taxon>
        <taxon>Lactobacillales</taxon>
        <taxon>Streptococcaceae</taxon>
        <taxon>Streptococcus</taxon>
    </lineage>
</organism>
<dbReference type="Proteomes" id="UP000217758">
    <property type="component" value="Chromosome"/>
</dbReference>
<keyword evidence="2" id="KW-0732">Signal</keyword>
<name>A0A1L7LLD2_9STRE</name>
<accession>A0A1L7LLD2</accession>
<evidence type="ECO:0000313" key="5">
    <source>
        <dbReference type="Proteomes" id="UP000217758"/>
    </source>
</evidence>